<dbReference type="PANTHER" id="PTHR43531">
    <property type="entry name" value="PROTEIN ICFG"/>
    <property type="match status" value="1"/>
</dbReference>
<dbReference type="SUPFAM" id="SSF58104">
    <property type="entry name" value="Methyl-accepting chemotaxis protein (MCP) signaling domain"/>
    <property type="match status" value="1"/>
</dbReference>
<evidence type="ECO:0000256" key="2">
    <source>
        <dbReference type="ARBA" id="ARBA00029447"/>
    </source>
</evidence>
<dbReference type="eggNOG" id="COG0840">
    <property type="taxonomic scope" value="Bacteria"/>
</dbReference>
<feature type="compositionally biased region" description="Polar residues" evidence="4">
    <location>
        <begin position="723"/>
        <end position="740"/>
    </location>
</feature>
<dbReference type="InterPro" id="IPR003660">
    <property type="entry name" value="HAMP_dom"/>
</dbReference>
<keyword evidence="9" id="KW-1185">Reference proteome</keyword>
<dbReference type="KEGG" id="eha:Ethha_0419"/>
<dbReference type="HOGENOM" id="CLU_000445_107_20_9"/>
<protein>
    <submittedName>
        <fullName evidence="8">Methyl-accepting chemotaxis sensory transducer</fullName>
    </submittedName>
</protein>
<dbReference type="InterPro" id="IPR051310">
    <property type="entry name" value="MCP_chemotaxis"/>
</dbReference>
<dbReference type="GO" id="GO:0004888">
    <property type="term" value="F:transmembrane signaling receptor activity"/>
    <property type="evidence" value="ECO:0007669"/>
    <property type="project" value="TreeGrafter"/>
</dbReference>
<dbReference type="STRING" id="663278.Ethha_0419"/>
<dbReference type="PROSITE" id="PS50885">
    <property type="entry name" value="HAMP"/>
    <property type="match status" value="2"/>
</dbReference>
<keyword evidence="3" id="KW-0807">Transducer</keyword>
<feature type="domain" description="Methyl-accepting transducer" evidence="6">
    <location>
        <begin position="683"/>
        <end position="912"/>
    </location>
</feature>
<dbReference type="Pfam" id="PF00672">
    <property type="entry name" value="HAMP"/>
    <property type="match status" value="1"/>
</dbReference>
<feature type="transmembrane region" description="Helical" evidence="5">
    <location>
        <begin position="21"/>
        <end position="47"/>
    </location>
</feature>
<keyword evidence="1" id="KW-0488">Methylation</keyword>
<organism evidence="8 9">
    <name type="scientific">Ethanoligenens harbinense (strain DSM 18485 / JCM 12961 / CGMCC 1.5033 / YUAN-3)</name>
    <dbReference type="NCBI Taxonomy" id="663278"/>
    <lineage>
        <taxon>Bacteria</taxon>
        <taxon>Bacillati</taxon>
        <taxon>Bacillota</taxon>
        <taxon>Clostridia</taxon>
        <taxon>Eubacteriales</taxon>
        <taxon>Oscillospiraceae</taxon>
        <taxon>Ethanoligenens</taxon>
    </lineage>
</organism>
<evidence type="ECO:0000256" key="1">
    <source>
        <dbReference type="ARBA" id="ARBA00022481"/>
    </source>
</evidence>
<feature type="domain" description="HAMP" evidence="7">
    <location>
        <begin position="219"/>
        <end position="271"/>
    </location>
</feature>
<feature type="domain" description="HAMP" evidence="7">
    <location>
        <begin position="626"/>
        <end position="678"/>
    </location>
</feature>
<sequence length="929" mass="100550">MEPSTEAKIEKKNSLAYRINIACRLPVIVSSVILGAISIAIFIVSLVNSSIVYNINMSELEILQQFSSDYLQTRVIVLRMAERTDAADITFDQQQYTLYRKDMDTQLARLYKLNSVPEVRQDYTRLKGVMTEFDAITNPRLQMAQAKDIAGLNTSTAAALNVYRTVDNAVSSAQRDTSQAASSRLQNNTIMMLIGIALMAICALGVIWVANRFSGRVASFIRNELGKITQAARLLAAGNLELDIDTDDASELGVLARAFDDVRRHLIAMKNDVDHLMQGCNKGNLAVQVDSSQHQGIYREIIDRMLDIFMIVNLSIESATQTLGSLANGEHLQPIATDDPGIFGQMGASMETIRQVISSLHADVVQLAAAGAEGNLTARGDTSRYRGIYGEIVDGINLAFQNIQEPMDVVIERLTTLADGGQIATDNPYQGYPAKLIESLGLLAVALETLQSETDKMAAAGAVGDLETRGDTGSLNGRYAVILDGFNQTLDNILLPLNEVRTILTNVQKHDFVAKAREDYQGEMAKLATDVNNVREHFLLIQTIFLKLAKGDTSSLELVRKVGRYCEADQLTPAVTEGLQSIRDLITEATGMAQAAQEGNLSARVDEDRFQGGYRNIISGMNRTMQAFAEPISELQSGLNEVAAGNLNVQITSSYSGAYSQMQESFNHAIISFNELIQSVQIAASEVSAGSRQVSDASQTLSQSSTEQASAIEEVTASVAELSSQTRENAEKSTQANQLADETKTRADEGNESMQDMLRAIEDIGKSAQNISRIIKTIDDIAFQTNILALNAAVEAARAGQYGKGFTVVADEVRNLATKSANAAHETAELIETSIQKVHAGTEIAGQTAEKFSVITANAAQVADLLHVIGEASNEQANAITQVDLSVQQISMSVQNNSATAEETAASSQELSGQAQMLLDAVSRFTLRQ</sequence>
<evidence type="ECO:0000256" key="4">
    <source>
        <dbReference type="SAM" id="MobiDB-lite"/>
    </source>
</evidence>
<dbReference type="SMART" id="SM00304">
    <property type="entry name" value="HAMP"/>
    <property type="match status" value="4"/>
</dbReference>
<dbReference type="EMBL" id="CP002400">
    <property type="protein sequence ID" value="ADU26004.1"/>
    <property type="molecule type" value="Genomic_DNA"/>
</dbReference>
<dbReference type="RefSeq" id="WP_013484385.1">
    <property type="nucleotide sequence ID" value="NC_014828.1"/>
</dbReference>
<dbReference type="SMART" id="SM00283">
    <property type="entry name" value="MA"/>
    <property type="match status" value="1"/>
</dbReference>
<dbReference type="InterPro" id="IPR004089">
    <property type="entry name" value="MCPsignal_dom"/>
</dbReference>
<dbReference type="PANTHER" id="PTHR43531:SF14">
    <property type="entry name" value="METHYL-ACCEPTING CHEMOTAXIS PROTEIN I-RELATED"/>
    <property type="match status" value="1"/>
</dbReference>
<evidence type="ECO:0000259" key="6">
    <source>
        <dbReference type="PROSITE" id="PS50111"/>
    </source>
</evidence>
<dbReference type="SUPFAM" id="SSF158472">
    <property type="entry name" value="HAMP domain-like"/>
    <property type="match status" value="1"/>
</dbReference>
<evidence type="ECO:0000313" key="9">
    <source>
        <dbReference type="Proteomes" id="UP000001551"/>
    </source>
</evidence>
<evidence type="ECO:0000313" key="8">
    <source>
        <dbReference type="EMBL" id="ADU26004.1"/>
    </source>
</evidence>
<keyword evidence="5" id="KW-0812">Transmembrane</keyword>
<proteinExistence type="inferred from homology"/>
<dbReference type="GO" id="GO:0007165">
    <property type="term" value="P:signal transduction"/>
    <property type="evidence" value="ECO:0007669"/>
    <property type="project" value="UniProtKB-KW"/>
</dbReference>
<dbReference type="Gene3D" id="1.10.287.950">
    <property type="entry name" value="Methyl-accepting chemotaxis protein"/>
    <property type="match status" value="1"/>
</dbReference>
<dbReference type="Pfam" id="PF18947">
    <property type="entry name" value="HAMP_2"/>
    <property type="match status" value="2"/>
</dbReference>
<dbReference type="GO" id="GO:0006935">
    <property type="term" value="P:chemotaxis"/>
    <property type="evidence" value="ECO:0007669"/>
    <property type="project" value="TreeGrafter"/>
</dbReference>
<dbReference type="PROSITE" id="PS50111">
    <property type="entry name" value="CHEMOTAXIS_TRANSDUC_2"/>
    <property type="match status" value="1"/>
</dbReference>
<gene>
    <name evidence="8" type="ordered locus">Ethha_0419</name>
</gene>
<comment type="similarity">
    <text evidence="2">Belongs to the methyl-accepting chemotaxis (MCP) protein family.</text>
</comment>
<dbReference type="GO" id="GO:0005886">
    <property type="term" value="C:plasma membrane"/>
    <property type="evidence" value="ECO:0007669"/>
    <property type="project" value="TreeGrafter"/>
</dbReference>
<accession>E6U8L3</accession>
<keyword evidence="5" id="KW-0472">Membrane</keyword>
<reference evidence="8 9" key="1">
    <citation type="submission" date="2010-12" db="EMBL/GenBank/DDBJ databases">
        <title>Complete sequence of Ethanoligenens harbinense YUAN-3.</title>
        <authorList>
            <person name="Lucas S."/>
            <person name="Copeland A."/>
            <person name="Lapidus A."/>
            <person name="Cheng J.-F."/>
            <person name="Bruce D."/>
            <person name="Goodwin L."/>
            <person name="Pitluck S."/>
            <person name="Chertkov O."/>
            <person name="Misra M."/>
            <person name="Detter J.C."/>
            <person name="Han C."/>
            <person name="Tapia R."/>
            <person name="Land M."/>
            <person name="Hauser L."/>
            <person name="Jeffries C."/>
            <person name="Kyrpides N."/>
            <person name="Ivanova N."/>
            <person name="Mikhailova N."/>
            <person name="Wang A."/>
            <person name="Mouttaki H."/>
            <person name="He Z."/>
            <person name="Zhou J."/>
            <person name="Hemme C.L."/>
            <person name="Woyke T."/>
        </authorList>
    </citation>
    <scope>NUCLEOTIDE SEQUENCE [LARGE SCALE GENOMIC DNA]</scope>
    <source>
        <strain evidence="9">DSM 18485 / JCM 12961 / CGMCC 1.5033 / YUAN-3</strain>
    </source>
</reference>
<feature type="region of interest" description="Disordered" evidence="4">
    <location>
        <begin position="723"/>
        <end position="751"/>
    </location>
</feature>
<evidence type="ECO:0000256" key="5">
    <source>
        <dbReference type="SAM" id="Phobius"/>
    </source>
</evidence>
<name>E6U8L3_ETHHY</name>
<evidence type="ECO:0000259" key="7">
    <source>
        <dbReference type="PROSITE" id="PS50885"/>
    </source>
</evidence>
<dbReference type="Pfam" id="PF00015">
    <property type="entry name" value="MCPsignal"/>
    <property type="match status" value="1"/>
</dbReference>
<dbReference type="Gene3D" id="1.20.120.1530">
    <property type="match status" value="4"/>
</dbReference>
<evidence type="ECO:0000256" key="3">
    <source>
        <dbReference type="PROSITE-ProRule" id="PRU00284"/>
    </source>
</evidence>
<feature type="transmembrane region" description="Helical" evidence="5">
    <location>
        <begin position="190"/>
        <end position="210"/>
    </location>
</feature>
<dbReference type="Proteomes" id="UP000001551">
    <property type="component" value="Chromosome"/>
</dbReference>
<dbReference type="CDD" id="cd11386">
    <property type="entry name" value="MCP_signal"/>
    <property type="match status" value="1"/>
</dbReference>
<keyword evidence="5" id="KW-1133">Transmembrane helix</keyword>
<dbReference type="CDD" id="cd06225">
    <property type="entry name" value="HAMP"/>
    <property type="match status" value="1"/>
</dbReference>
<dbReference type="AlphaFoldDB" id="E6U8L3"/>